<protein>
    <submittedName>
        <fullName evidence="2">Primosomal protein DnaI</fullName>
    </submittedName>
</protein>
<dbReference type="InterPro" id="IPR002611">
    <property type="entry name" value="IstB_ATP-bd"/>
</dbReference>
<dbReference type="Pfam" id="PF01695">
    <property type="entry name" value="IstB_IS21"/>
    <property type="match status" value="1"/>
</dbReference>
<dbReference type="Gene3D" id="3.40.50.300">
    <property type="entry name" value="P-loop containing nucleotide triphosphate hydrolases"/>
    <property type="match status" value="1"/>
</dbReference>
<dbReference type="EMBL" id="CAACYI010000001">
    <property type="protein sequence ID" value="VFB17062.1"/>
    <property type="molecule type" value="Genomic_DNA"/>
</dbReference>
<dbReference type="NCBIfam" id="NF005304">
    <property type="entry name" value="PRK06835.1"/>
    <property type="match status" value="1"/>
</dbReference>
<dbReference type="PANTHER" id="PTHR30050">
    <property type="entry name" value="CHROMOSOMAL REPLICATION INITIATOR PROTEIN DNAA"/>
    <property type="match status" value="1"/>
</dbReference>
<organism evidence="2 3">
    <name type="scientific">Urinicoccus massiliensis</name>
    <dbReference type="NCBI Taxonomy" id="1723382"/>
    <lineage>
        <taxon>Bacteria</taxon>
        <taxon>Bacillati</taxon>
        <taxon>Bacillota</taxon>
        <taxon>Tissierellia</taxon>
        <taxon>Tissierellales</taxon>
        <taxon>Peptoniphilaceae</taxon>
        <taxon>Urinicoccus</taxon>
    </lineage>
</organism>
<dbReference type="Proteomes" id="UP000377798">
    <property type="component" value="Unassembled WGS sequence"/>
</dbReference>
<comment type="caution">
    <text evidence="2">The sequence shown here is derived from an EMBL/GenBank/DDBJ whole genome shotgun (WGS) entry which is preliminary data.</text>
</comment>
<evidence type="ECO:0000313" key="3">
    <source>
        <dbReference type="Proteomes" id="UP000377798"/>
    </source>
</evidence>
<feature type="domain" description="AAA+ ATPase" evidence="1">
    <location>
        <begin position="179"/>
        <end position="311"/>
    </location>
</feature>
<dbReference type="AlphaFoldDB" id="A0A8H2M8H0"/>
<gene>
    <name evidence="2" type="primary">dnaI_4</name>
    <name evidence="2" type="ORF">NCTC13150_01645</name>
</gene>
<dbReference type="SMART" id="SM00382">
    <property type="entry name" value="AAA"/>
    <property type="match status" value="1"/>
</dbReference>
<evidence type="ECO:0000313" key="2">
    <source>
        <dbReference type="EMBL" id="VFB17062.1"/>
    </source>
</evidence>
<dbReference type="InterPro" id="IPR003593">
    <property type="entry name" value="AAA+_ATPase"/>
</dbReference>
<proteinExistence type="predicted"/>
<dbReference type="PANTHER" id="PTHR30050:SF4">
    <property type="entry name" value="ATP-BINDING PROTEIN RV3427C IN INSERTION SEQUENCE-RELATED"/>
    <property type="match status" value="1"/>
</dbReference>
<keyword evidence="3" id="KW-1185">Reference proteome</keyword>
<dbReference type="GO" id="GO:0006260">
    <property type="term" value="P:DNA replication"/>
    <property type="evidence" value="ECO:0007669"/>
    <property type="project" value="TreeGrafter"/>
</dbReference>
<name>A0A8H2M8H0_9FIRM</name>
<dbReference type="SUPFAM" id="SSF52540">
    <property type="entry name" value="P-loop containing nucleoside triphosphate hydrolases"/>
    <property type="match status" value="1"/>
</dbReference>
<evidence type="ECO:0000259" key="1">
    <source>
        <dbReference type="SMART" id="SM00382"/>
    </source>
</evidence>
<accession>A0A8H2M8H0</accession>
<dbReference type="RefSeq" id="WP_131749696.1">
    <property type="nucleotide sequence ID" value="NZ_CAACYI010000001.1"/>
</dbReference>
<dbReference type="GO" id="GO:0005524">
    <property type="term" value="F:ATP binding"/>
    <property type="evidence" value="ECO:0007669"/>
    <property type="project" value="InterPro"/>
</dbReference>
<reference evidence="2 3" key="1">
    <citation type="submission" date="2019-02" db="EMBL/GenBank/DDBJ databases">
        <authorList>
            <consortium name="Pathogen Informatics"/>
        </authorList>
    </citation>
    <scope>NUCLEOTIDE SEQUENCE [LARGE SCALE GENOMIC DNA]</scope>
    <source>
        <strain evidence="2 3">3012STDY7089603</strain>
    </source>
</reference>
<dbReference type="InterPro" id="IPR027417">
    <property type="entry name" value="P-loop_NTPase"/>
</dbReference>
<dbReference type="CDD" id="cd00009">
    <property type="entry name" value="AAA"/>
    <property type="match status" value="1"/>
</dbReference>
<sequence length="323" mass="37746">MNPKLKRQIQSHYDRIRTRHAQDQDRRQDQVYQKIPLVQEIDREINKKGFSAVYQSLAGKDAQDLQRELDHLKDMKRDLLVQNGYPEDYLDPHYDCRECKDTGYLENGKRCDCLKQFLAQDLYEMSNMDRMLKRENFQSFNWSVFSKTIQPDQGVSPYENMKLVVQKVDQFLQDFSQDNGDNLLFYGGTGLGKTFLSNCIAKALLDENYTVIYQTSFTLIDLLERKKFGKESQADLDLAYQLLFSADLLILDDLGTELTNQFTNAEIFNILNTRILAGKKILISTNLALHEIKNIYSDRVFSRIVQNFIPLHFIGEDLRYSNL</sequence>